<evidence type="ECO:0000256" key="3">
    <source>
        <dbReference type="SAM" id="MobiDB-lite"/>
    </source>
</evidence>
<dbReference type="EMBL" id="BAAAVA010000167">
    <property type="protein sequence ID" value="GAA2957822.1"/>
    <property type="molecule type" value="Genomic_DNA"/>
</dbReference>
<accession>A0ABN3XK95</accession>
<proteinExistence type="predicted"/>
<dbReference type="Pfam" id="PF13537">
    <property type="entry name" value="GATase_7"/>
    <property type="match status" value="1"/>
</dbReference>
<dbReference type="PANTHER" id="PTHR11772">
    <property type="entry name" value="ASPARAGINE SYNTHETASE"/>
    <property type="match status" value="1"/>
</dbReference>
<comment type="caution">
    <text evidence="5">The sequence shown here is derived from an EMBL/GenBank/DDBJ whole genome shotgun (WGS) entry which is preliminary data.</text>
</comment>
<feature type="domain" description="Glutamine amidotransferase type-2" evidence="4">
    <location>
        <begin position="7"/>
        <end position="202"/>
    </location>
</feature>
<evidence type="ECO:0000256" key="1">
    <source>
        <dbReference type="ARBA" id="ARBA00022741"/>
    </source>
</evidence>
<dbReference type="RefSeq" id="WP_346091409.1">
    <property type="nucleotide sequence ID" value="NZ_BAAAVA010000167.1"/>
</dbReference>
<evidence type="ECO:0000313" key="5">
    <source>
        <dbReference type="EMBL" id="GAA2957822.1"/>
    </source>
</evidence>
<evidence type="ECO:0000259" key="4">
    <source>
        <dbReference type="PROSITE" id="PS51278"/>
    </source>
</evidence>
<dbReference type="PANTHER" id="PTHR11772:SF2">
    <property type="entry name" value="ASPARAGINE SYNTHETASE [GLUTAMINE-HYDROLYZING]"/>
    <property type="match status" value="1"/>
</dbReference>
<keyword evidence="2" id="KW-0067">ATP-binding</keyword>
<evidence type="ECO:0000313" key="6">
    <source>
        <dbReference type="Proteomes" id="UP001501423"/>
    </source>
</evidence>
<organism evidence="5 6">
    <name type="scientific">Streptomyces erythrogriseus</name>
    <dbReference type="NCBI Taxonomy" id="284027"/>
    <lineage>
        <taxon>Bacteria</taxon>
        <taxon>Bacillati</taxon>
        <taxon>Actinomycetota</taxon>
        <taxon>Actinomycetes</taxon>
        <taxon>Kitasatosporales</taxon>
        <taxon>Streptomycetaceae</taxon>
        <taxon>Streptomyces</taxon>
        <taxon>Streptomyces griseoincarnatus group</taxon>
    </lineage>
</organism>
<name>A0ABN3XK95_9ACTN</name>
<evidence type="ECO:0000256" key="2">
    <source>
        <dbReference type="ARBA" id="ARBA00022840"/>
    </source>
</evidence>
<dbReference type="PROSITE" id="PS51278">
    <property type="entry name" value="GATASE_TYPE_2"/>
    <property type="match status" value="1"/>
</dbReference>
<dbReference type="InterPro" id="IPR017932">
    <property type="entry name" value="GATase_2_dom"/>
</dbReference>
<gene>
    <name evidence="5" type="ORF">GCM10010478_66450</name>
</gene>
<dbReference type="InterPro" id="IPR029055">
    <property type="entry name" value="Ntn_hydrolases_N"/>
</dbReference>
<feature type="compositionally biased region" description="Basic and acidic residues" evidence="3">
    <location>
        <begin position="212"/>
        <end position="230"/>
    </location>
</feature>
<sequence>MGGLAGLAVLGSAASRTTGRETAAVGSMLDALEDEGHGGRAVVRDGSAVMGCAWPASAAPGDGTHTFVSADGKIVLLASGRVRNHRELAAALPGVRLRTQSDREILLHLYEAEGLAFLDAVRGTFALVVLDRRRDEVLFAQDGTGADAVYHAVADGRLVFASAPEALARCGLVDAGAGRATPAATIERVDLREGTTSSRRCRDGSAVGGAHGRPERGAVVERPERPAVRQ</sequence>
<protein>
    <recommendedName>
        <fullName evidence="4">Glutamine amidotransferase type-2 domain-containing protein</fullName>
    </recommendedName>
</protein>
<feature type="region of interest" description="Disordered" evidence="3">
    <location>
        <begin position="194"/>
        <end position="230"/>
    </location>
</feature>
<reference evidence="5 6" key="1">
    <citation type="journal article" date="2019" name="Int. J. Syst. Evol. Microbiol.">
        <title>The Global Catalogue of Microorganisms (GCM) 10K type strain sequencing project: providing services to taxonomists for standard genome sequencing and annotation.</title>
        <authorList>
            <consortium name="The Broad Institute Genomics Platform"/>
            <consortium name="The Broad Institute Genome Sequencing Center for Infectious Disease"/>
            <person name="Wu L."/>
            <person name="Ma J."/>
        </authorList>
    </citation>
    <scope>NUCLEOTIDE SEQUENCE [LARGE SCALE GENOMIC DNA]</scope>
    <source>
        <strain evidence="5 6">JCM 9650</strain>
    </source>
</reference>
<dbReference type="SUPFAM" id="SSF56235">
    <property type="entry name" value="N-terminal nucleophile aminohydrolases (Ntn hydrolases)"/>
    <property type="match status" value="1"/>
</dbReference>
<keyword evidence="6" id="KW-1185">Reference proteome</keyword>
<dbReference type="Gene3D" id="3.60.20.10">
    <property type="entry name" value="Glutamine Phosphoribosylpyrophosphate, subunit 1, domain 1"/>
    <property type="match status" value="1"/>
</dbReference>
<dbReference type="InterPro" id="IPR050795">
    <property type="entry name" value="Asn_Synthetase"/>
</dbReference>
<keyword evidence="1" id="KW-0547">Nucleotide-binding</keyword>
<dbReference type="Proteomes" id="UP001501423">
    <property type="component" value="Unassembled WGS sequence"/>
</dbReference>